<evidence type="ECO:0000313" key="1">
    <source>
        <dbReference type="EMBL" id="KAK5833311.1"/>
    </source>
</evidence>
<protein>
    <submittedName>
        <fullName evidence="1">Uncharacterized protein</fullName>
    </submittedName>
</protein>
<dbReference type="EMBL" id="JARKNE010000005">
    <property type="protein sequence ID" value="KAK5833311.1"/>
    <property type="molecule type" value="Genomic_DNA"/>
</dbReference>
<comment type="caution">
    <text evidence="1">The sequence shown here is derived from an EMBL/GenBank/DDBJ whole genome shotgun (WGS) entry which is preliminary data.</text>
</comment>
<accession>A0ABR0Q2B4</accession>
<reference evidence="1 2" key="1">
    <citation type="submission" date="2023-03" db="EMBL/GenBank/DDBJ databases">
        <title>WGS of Gossypium arboreum.</title>
        <authorList>
            <person name="Yu D."/>
        </authorList>
    </citation>
    <scope>NUCLEOTIDE SEQUENCE [LARGE SCALE GENOMIC DNA]</scope>
    <source>
        <tissue evidence="1">Leaf</tissue>
    </source>
</reference>
<organism evidence="1 2">
    <name type="scientific">Gossypium arboreum</name>
    <name type="common">Tree cotton</name>
    <name type="synonym">Gossypium nanking</name>
    <dbReference type="NCBI Taxonomy" id="29729"/>
    <lineage>
        <taxon>Eukaryota</taxon>
        <taxon>Viridiplantae</taxon>
        <taxon>Streptophyta</taxon>
        <taxon>Embryophyta</taxon>
        <taxon>Tracheophyta</taxon>
        <taxon>Spermatophyta</taxon>
        <taxon>Magnoliopsida</taxon>
        <taxon>eudicotyledons</taxon>
        <taxon>Gunneridae</taxon>
        <taxon>Pentapetalae</taxon>
        <taxon>rosids</taxon>
        <taxon>malvids</taxon>
        <taxon>Malvales</taxon>
        <taxon>Malvaceae</taxon>
        <taxon>Malvoideae</taxon>
        <taxon>Gossypium</taxon>
    </lineage>
</organism>
<gene>
    <name evidence="1" type="ORF">PVK06_017134</name>
</gene>
<keyword evidence="2" id="KW-1185">Reference proteome</keyword>
<name>A0ABR0Q2B4_GOSAR</name>
<evidence type="ECO:0000313" key="2">
    <source>
        <dbReference type="Proteomes" id="UP001358586"/>
    </source>
</evidence>
<dbReference type="Proteomes" id="UP001358586">
    <property type="component" value="Chromosome 5"/>
</dbReference>
<proteinExistence type="predicted"/>
<sequence length="91" mass="9965">MTNRISCSPLGFFPLFAYLILGIEKVEIVLTGLPSDFDGVITLASFSSEPLLFQCLVDILLEFESRQSRAATETPFHANLVAFAPTPLVTD</sequence>